<dbReference type="AlphaFoldDB" id="A0AAE0WJE9"/>
<sequence length="431" mass="47658">MQRNKLSVTSTASHGNELVHDQLIVGRNINYASKQNLNISFHRTVRVPDNGDINNLPPSLGTFPLYKTSDFDTIPTNIKAKSNFFLPMYQREALWISFSCNAPFAVKIYMGGTNAVSGGSRRETEPTLERRAVRMQRDEIVQDYMVTPNQLWLDGFAGADGKVRQFVAMPLGKGYTAEAQITGEEVVGGLQIEVTSSKPTLINALQSHMGWILGTGDSPVIVKLIDSQLLVLMVNNSDTIDTVKDLLATKLDLTSDQDGRTLAEFNIQAYSTLHLVGRLHGGATVQLEMGIWPGGMIKQAVVEDEYDPGSWDSDSSILFNVDILNSQVFKHYTGIDPPTTPVTAKQYAAYGIPYYAIYDEKPSRIHGDFANDKSVNDKDLEGARTLAKAKAIAEVMTDVKNPIVLLNHVGHNVGFRTRVEMENEVRECFDV</sequence>
<organism evidence="1 2">
    <name type="scientific">Recurvomyces mirabilis</name>
    <dbReference type="NCBI Taxonomy" id="574656"/>
    <lineage>
        <taxon>Eukaryota</taxon>
        <taxon>Fungi</taxon>
        <taxon>Dikarya</taxon>
        <taxon>Ascomycota</taxon>
        <taxon>Pezizomycotina</taxon>
        <taxon>Dothideomycetes</taxon>
        <taxon>Dothideomycetidae</taxon>
        <taxon>Mycosphaerellales</taxon>
        <taxon>Teratosphaeriaceae</taxon>
        <taxon>Recurvomyces</taxon>
    </lineage>
</organism>
<evidence type="ECO:0000313" key="2">
    <source>
        <dbReference type="Proteomes" id="UP001274830"/>
    </source>
</evidence>
<dbReference type="Gene3D" id="3.10.20.90">
    <property type="entry name" value="Phosphatidylinositol 3-kinase Catalytic Subunit, Chain A, domain 1"/>
    <property type="match status" value="1"/>
</dbReference>
<comment type="caution">
    <text evidence="1">The sequence shown here is derived from an EMBL/GenBank/DDBJ whole genome shotgun (WGS) entry which is preliminary data.</text>
</comment>
<gene>
    <name evidence="1" type="ORF">LTR78_007407</name>
</gene>
<evidence type="ECO:0000313" key="1">
    <source>
        <dbReference type="EMBL" id="KAK3672821.1"/>
    </source>
</evidence>
<dbReference type="InterPro" id="IPR029071">
    <property type="entry name" value="Ubiquitin-like_domsf"/>
</dbReference>
<dbReference type="EMBL" id="JAUTXT010000030">
    <property type="protein sequence ID" value="KAK3672821.1"/>
    <property type="molecule type" value="Genomic_DNA"/>
</dbReference>
<reference evidence="1" key="1">
    <citation type="submission" date="2023-07" db="EMBL/GenBank/DDBJ databases">
        <title>Black Yeasts Isolated from many extreme environments.</title>
        <authorList>
            <person name="Coleine C."/>
            <person name="Stajich J.E."/>
            <person name="Selbmann L."/>
        </authorList>
    </citation>
    <scope>NUCLEOTIDE SEQUENCE</scope>
    <source>
        <strain evidence="1">CCFEE 5485</strain>
    </source>
</reference>
<name>A0AAE0WJE9_9PEZI</name>
<protein>
    <submittedName>
        <fullName evidence="1">Uncharacterized protein</fullName>
    </submittedName>
</protein>
<accession>A0AAE0WJE9</accession>
<proteinExistence type="predicted"/>
<dbReference type="SUPFAM" id="SSF54236">
    <property type="entry name" value="Ubiquitin-like"/>
    <property type="match status" value="1"/>
</dbReference>
<dbReference type="Proteomes" id="UP001274830">
    <property type="component" value="Unassembled WGS sequence"/>
</dbReference>
<keyword evidence="2" id="KW-1185">Reference proteome</keyword>